<evidence type="ECO:0000313" key="9">
    <source>
        <dbReference type="EMBL" id="AIA62058.1"/>
    </source>
</evidence>
<feature type="compositionally biased region" description="Low complexity" evidence="7">
    <location>
        <begin position="109"/>
        <end position="120"/>
    </location>
</feature>
<dbReference type="RefSeq" id="YP_009044404.1">
    <property type="nucleotide sequence ID" value="NC_024382.1"/>
</dbReference>
<evidence type="ECO:0000256" key="6">
    <source>
        <dbReference type="ARBA" id="ARBA00022840"/>
    </source>
</evidence>
<keyword evidence="3" id="KW-0808">Transferase</keyword>
<accession>A0A068ABQ0</accession>
<evidence type="ECO:0000256" key="4">
    <source>
        <dbReference type="ARBA" id="ARBA00022741"/>
    </source>
</evidence>
<feature type="domain" description="Herpesvirus thymidine kinase C-terminal" evidence="8">
    <location>
        <begin position="503"/>
        <end position="535"/>
    </location>
</feature>
<evidence type="ECO:0000256" key="3">
    <source>
        <dbReference type="ARBA" id="ARBA00022679"/>
    </source>
</evidence>
<keyword evidence="2" id="KW-0237">DNA synthesis</keyword>
<dbReference type="GO" id="GO:0004797">
    <property type="term" value="F:thymidine kinase activity"/>
    <property type="evidence" value="ECO:0007669"/>
    <property type="project" value="InterPro"/>
</dbReference>
<gene>
    <name evidence="9" type="ORF">ALHV2gp18</name>
</gene>
<feature type="compositionally biased region" description="Polar residues" evidence="7">
    <location>
        <begin position="94"/>
        <end position="108"/>
    </location>
</feature>
<keyword evidence="10" id="KW-1185">Reference proteome</keyword>
<evidence type="ECO:0000256" key="5">
    <source>
        <dbReference type="ARBA" id="ARBA00022777"/>
    </source>
</evidence>
<name>A0A068ABQ0_9GAMA</name>
<keyword evidence="6" id="KW-0067">ATP-binding</keyword>
<reference evidence="9 10" key="1">
    <citation type="journal article" date="2014" name="Vet. Microbiol.">
        <title>Malignant catarrhal fever in American bison (Bison bison) experimentally infected with alcelaphine herpesvirus 2.</title>
        <authorList>
            <person name="Taus N.S."/>
            <person name="O'Toole D."/>
            <person name="Herndon D.R."/>
            <person name="Cunha C.W."/>
            <person name="Warg J.V."/>
            <person name="Seal B.S."/>
            <person name="Brooking A."/>
            <person name="Li H."/>
        </authorList>
    </citation>
    <scope>NUCLEOTIDE SEQUENCE [LARGE SCALE GENOMIC DNA]</scope>
    <source>
        <strain evidence="9">Topi-AlHV-2</strain>
    </source>
</reference>
<keyword evidence="5" id="KW-0418">Kinase</keyword>
<keyword evidence="1" id="KW-0244">Early protein</keyword>
<dbReference type="KEGG" id="vg:19735496"/>
<dbReference type="InterPro" id="IPR013672">
    <property type="entry name" value="Herpes_TK_C"/>
</dbReference>
<protein>
    <submittedName>
        <fullName evidence="9">Orf21</fullName>
    </submittedName>
</protein>
<dbReference type="SUPFAM" id="SSF52540">
    <property type="entry name" value="P-loop containing nucleoside triphosphate hydrolases"/>
    <property type="match status" value="1"/>
</dbReference>
<dbReference type="OrthoDB" id="6496at10239"/>
<organism evidence="9 10">
    <name type="scientific">Alcelaphine gammaherpesvirus 2</name>
    <dbReference type="NCBI Taxonomy" id="138184"/>
    <lineage>
        <taxon>Viruses</taxon>
        <taxon>Duplodnaviria</taxon>
        <taxon>Heunggongvirae</taxon>
        <taxon>Peploviricota</taxon>
        <taxon>Herviviricetes</taxon>
        <taxon>Herpesvirales</taxon>
        <taxon>Orthoherpesviridae</taxon>
        <taxon>Gammaherpesvirinae</taxon>
        <taxon>Macavirus</taxon>
        <taxon>Macavirus alcelaphinegamma2</taxon>
    </lineage>
</organism>
<proteinExistence type="inferred from homology"/>
<evidence type="ECO:0000256" key="2">
    <source>
        <dbReference type="ARBA" id="ARBA00022634"/>
    </source>
</evidence>
<dbReference type="EMBL" id="KF274499">
    <property type="protein sequence ID" value="AIA62058.1"/>
    <property type="molecule type" value="Genomic_DNA"/>
</dbReference>
<keyword evidence="4" id="KW-0547">Nucleotide-binding</keyword>
<feature type="region of interest" description="Disordered" evidence="7">
    <location>
        <begin position="156"/>
        <end position="180"/>
    </location>
</feature>
<dbReference type="HAMAP" id="MF_04029">
    <property type="entry name" value="HSV_KITH"/>
    <property type="match status" value="1"/>
</dbReference>
<dbReference type="InterPro" id="IPR001889">
    <property type="entry name" value="Herpes_TK"/>
</dbReference>
<evidence type="ECO:0000256" key="1">
    <source>
        <dbReference type="ARBA" id="ARBA00022518"/>
    </source>
</evidence>
<evidence type="ECO:0000313" key="10">
    <source>
        <dbReference type="Proteomes" id="UP000168428"/>
    </source>
</evidence>
<feature type="compositionally biased region" description="Polar residues" evidence="7">
    <location>
        <begin position="1"/>
        <end position="17"/>
    </location>
</feature>
<feature type="region of interest" description="Disordered" evidence="7">
    <location>
        <begin position="1"/>
        <end position="120"/>
    </location>
</feature>
<sequence>MASNSPNNYNTPRSQNYDVPRPWEESLYENIDFLAEPVESSDTSEEDEPAFTALETGGGTRRSSARAPRALVRPRHNADNQSPDEDLDWHPLESFSSQSETFSLLQPTSSRSSNTSSGLRSSYSDFTVLGSGAESHNLQSHLPEAELYEEIRPGWQPTGDVSQGGIKKSPTKTPKFMPSKFKGFGGNLRKPFSSCDAGRRPKRTHPVHQQPFTPIFRDLGEPTFARACTVFFEGCMAVGKTTLLNYARQTFTSDEAVTIPEPMQFWTQVYANVLNQVVKINREGKPGKQATTAELVACQLKFATPLKTQSLFLQRCVKENSDMQLVGPLDKWVLVDRHQLSALVVFPLVLMRRGMLSFSDFFNLMGMFEAHPGEVIAIMSLGTEENIRRLKKRGRVCERHVDADYMKELKGSFNAAYCAWLFLQYFSVDTTMQVSVGLLSLEEACATEGVCHTTASRIWNNSMFVTLSDIISQFAHDYTVQNVCLNFLKQLLNLRFVVIDLSAFRHDLPGAWGEFYMQVMKNGDIKTRVMDLKAIKALADNAHSTQSSAN</sequence>
<dbReference type="GO" id="GO:0071897">
    <property type="term" value="P:DNA biosynthetic process"/>
    <property type="evidence" value="ECO:0007669"/>
    <property type="project" value="UniProtKB-KW"/>
</dbReference>
<evidence type="ECO:0000256" key="7">
    <source>
        <dbReference type="SAM" id="MobiDB-lite"/>
    </source>
</evidence>
<dbReference type="Gene3D" id="3.40.50.300">
    <property type="entry name" value="P-loop containing nucleotide triphosphate hydrolases"/>
    <property type="match status" value="1"/>
</dbReference>
<dbReference type="Pfam" id="PF08465">
    <property type="entry name" value="Herpes_TK_C"/>
    <property type="match status" value="1"/>
</dbReference>
<evidence type="ECO:0000259" key="8">
    <source>
        <dbReference type="Pfam" id="PF08465"/>
    </source>
</evidence>
<dbReference type="GeneID" id="19735496"/>
<dbReference type="GO" id="GO:0005524">
    <property type="term" value="F:ATP binding"/>
    <property type="evidence" value="ECO:0007669"/>
    <property type="project" value="UniProtKB-KW"/>
</dbReference>
<dbReference type="GO" id="GO:0006230">
    <property type="term" value="P:TMP biosynthetic process"/>
    <property type="evidence" value="ECO:0007669"/>
    <property type="project" value="InterPro"/>
</dbReference>
<dbReference type="Pfam" id="PF00693">
    <property type="entry name" value="Herpes_TK"/>
    <property type="match status" value="1"/>
</dbReference>
<dbReference type="InterPro" id="IPR027417">
    <property type="entry name" value="P-loop_NTPase"/>
</dbReference>
<dbReference type="Proteomes" id="UP000168428">
    <property type="component" value="Segment"/>
</dbReference>